<dbReference type="Proteomes" id="UP000005540">
    <property type="component" value="Unassembled WGS sequence"/>
</dbReference>
<evidence type="ECO:0000256" key="4">
    <source>
        <dbReference type="ARBA" id="ARBA00023163"/>
    </source>
</evidence>
<keyword evidence="3 5" id="KW-0238">DNA-binding</keyword>
<dbReference type="PIRSF" id="PIRSF000770">
    <property type="entry name" value="RNA_pol_sigma-SigE/K"/>
    <property type="match status" value="1"/>
</dbReference>
<dbReference type="PANTHER" id="PTHR30603">
    <property type="entry name" value="RNA POLYMERASE SIGMA FACTOR RPO"/>
    <property type="match status" value="1"/>
</dbReference>
<dbReference type="Pfam" id="PF04542">
    <property type="entry name" value="Sigma70_r2"/>
    <property type="match status" value="1"/>
</dbReference>
<gene>
    <name evidence="8" type="primary">rpoD</name>
    <name evidence="8" type="ORF">SULYE_1664</name>
</gene>
<dbReference type="InterPro" id="IPR000943">
    <property type="entry name" value="RNA_pol_sigma70"/>
</dbReference>
<feature type="domain" description="RNA polymerase sigma-70" evidence="6">
    <location>
        <begin position="70"/>
        <end position="83"/>
    </location>
</feature>
<dbReference type="Pfam" id="PF04545">
    <property type="entry name" value="Sigma70_r4"/>
    <property type="match status" value="1"/>
</dbReference>
<evidence type="ECO:0000313" key="9">
    <source>
        <dbReference type="Proteomes" id="UP000005540"/>
    </source>
</evidence>
<keyword evidence="1 5" id="KW-0805">Transcription regulation</keyword>
<reference evidence="8 9" key="1">
    <citation type="submission" date="2009-04" db="EMBL/GenBank/DDBJ databases">
        <authorList>
            <person name="Reysenbach A.-L."/>
            <person name="Heidelberg J.F."/>
            <person name="Nelson W.C."/>
        </authorList>
    </citation>
    <scope>NUCLEOTIDE SEQUENCE [LARGE SCALE GENOMIC DNA]</scope>
    <source>
        <strain evidence="8 9">SS-5</strain>
    </source>
</reference>
<evidence type="ECO:0000256" key="2">
    <source>
        <dbReference type="ARBA" id="ARBA00023082"/>
    </source>
</evidence>
<comment type="caution">
    <text evidence="8">The sequence shown here is derived from an EMBL/GenBank/DDBJ whole genome shotgun (WGS) entry which is preliminary data.</text>
</comment>
<keyword evidence="2 5" id="KW-0731">Sigma factor</keyword>
<dbReference type="CDD" id="cd06171">
    <property type="entry name" value="Sigma70_r4"/>
    <property type="match status" value="1"/>
</dbReference>
<proteinExistence type="inferred from homology"/>
<dbReference type="InterPro" id="IPR007627">
    <property type="entry name" value="RNA_pol_sigma70_r2"/>
</dbReference>
<evidence type="ECO:0000256" key="3">
    <source>
        <dbReference type="ARBA" id="ARBA00023125"/>
    </source>
</evidence>
<evidence type="ECO:0000259" key="7">
    <source>
        <dbReference type="PROSITE" id="PS00716"/>
    </source>
</evidence>
<dbReference type="OrthoDB" id="9809557at2"/>
<feature type="domain" description="RNA polymerase sigma-70" evidence="7">
    <location>
        <begin position="245"/>
        <end position="271"/>
    </location>
</feature>
<dbReference type="GO" id="GO:0006352">
    <property type="term" value="P:DNA-templated transcription initiation"/>
    <property type="evidence" value="ECO:0007669"/>
    <property type="project" value="InterPro"/>
</dbReference>
<dbReference type="NCBIfam" id="TIGR02937">
    <property type="entry name" value="sigma70-ECF"/>
    <property type="match status" value="1"/>
</dbReference>
<dbReference type="InterPro" id="IPR013325">
    <property type="entry name" value="RNA_pol_sigma_r2"/>
</dbReference>
<dbReference type="PROSITE" id="PS00715">
    <property type="entry name" value="SIGMA70_1"/>
    <property type="match status" value="1"/>
</dbReference>
<keyword evidence="4 5" id="KW-0804">Transcription</keyword>
<dbReference type="EMBL" id="ABZS01000211">
    <property type="protein sequence ID" value="EEP59840.1"/>
    <property type="molecule type" value="Genomic_DNA"/>
</dbReference>
<dbReference type="GO" id="GO:0003677">
    <property type="term" value="F:DNA binding"/>
    <property type="evidence" value="ECO:0007669"/>
    <property type="project" value="UniProtKB-KW"/>
</dbReference>
<dbReference type="PROSITE" id="PS00716">
    <property type="entry name" value="SIGMA70_2"/>
    <property type="match status" value="1"/>
</dbReference>
<dbReference type="InterPro" id="IPR036388">
    <property type="entry name" value="WH-like_DNA-bd_sf"/>
</dbReference>
<sequence>MKKFNHEENVDFYLKSIYKIPLLSKEEEESLLKKVKEGDKEALQKLIISNLRFVINIAKRYAGYGIPFSDLISAGNVGLIEAAKKFDTSKGVRFISYAVWWIRQSIINTIQHESEIIKKPNRMYAYASKINNAYSYLKDTLNREPSIDEIISFLKTQGIKVEKEMVENYFLFKSVFLSLDTPIEGTDNDLVLEDTISVYNTLDIEKDINEEDLKRAIETLLDTLSQRERTILIHRFGLNGEEPKTLNEVGEIVGLSRERVRQIENRVLKKLRKIAKIKKLEDLIS</sequence>
<dbReference type="AlphaFoldDB" id="C4FM60"/>
<comment type="function">
    <text evidence="5">Sigma factors are initiation factors that promote the attachment of RNA polymerase to specific initiation sites and are then released.</text>
</comment>
<accession>C4FM60</accession>
<evidence type="ECO:0000259" key="6">
    <source>
        <dbReference type="PROSITE" id="PS00715"/>
    </source>
</evidence>
<dbReference type="InterPro" id="IPR007630">
    <property type="entry name" value="RNA_pol_sigma70_r4"/>
</dbReference>
<dbReference type="Pfam" id="PF00140">
    <property type="entry name" value="Sigma70_r1_2"/>
    <property type="match status" value="1"/>
</dbReference>
<protein>
    <recommendedName>
        <fullName evidence="5">RNA polymerase sigma factor</fullName>
    </recommendedName>
</protein>
<dbReference type="RefSeq" id="WP_007548168.1">
    <property type="nucleotide sequence ID" value="NZ_ABZS01000211.1"/>
</dbReference>
<dbReference type="InterPro" id="IPR009042">
    <property type="entry name" value="RNA_pol_sigma70_r1_2"/>
</dbReference>
<keyword evidence="9" id="KW-1185">Reference proteome</keyword>
<dbReference type="GO" id="GO:0016987">
    <property type="term" value="F:sigma factor activity"/>
    <property type="evidence" value="ECO:0007669"/>
    <property type="project" value="UniProtKB-KW"/>
</dbReference>
<evidence type="ECO:0000256" key="5">
    <source>
        <dbReference type="RuleBase" id="RU362124"/>
    </source>
</evidence>
<dbReference type="SUPFAM" id="SSF88946">
    <property type="entry name" value="Sigma2 domain of RNA polymerase sigma factors"/>
    <property type="match status" value="1"/>
</dbReference>
<dbReference type="InterPro" id="IPR014284">
    <property type="entry name" value="RNA_pol_sigma-70_dom"/>
</dbReference>
<evidence type="ECO:0000313" key="8">
    <source>
        <dbReference type="EMBL" id="EEP59840.1"/>
    </source>
</evidence>
<evidence type="ECO:0000256" key="1">
    <source>
        <dbReference type="ARBA" id="ARBA00023015"/>
    </source>
</evidence>
<dbReference type="Gene3D" id="1.10.10.10">
    <property type="entry name" value="Winged helix-like DNA-binding domain superfamily/Winged helix DNA-binding domain"/>
    <property type="match status" value="2"/>
</dbReference>
<dbReference type="InterPro" id="IPR050239">
    <property type="entry name" value="Sigma-70_RNA_pol_init_factors"/>
</dbReference>
<dbReference type="InterPro" id="IPR013324">
    <property type="entry name" value="RNA_pol_sigma_r3/r4-like"/>
</dbReference>
<dbReference type="SUPFAM" id="SSF88659">
    <property type="entry name" value="Sigma3 and sigma4 domains of RNA polymerase sigma factors"/>
    <property type="match status" value="2"/>
</dbReference>
<dbReference type="PANTHER" id="PTHR30603:SF47">
    <property type="entry name" value="RNA POLYMERASE SIGMA FACTOR SIGD, CHLOROPLASTIC"/>
    <property type="match status" value="1"/>
</dbReference>
<dbReference type="PRINTS" id="PR00046">
    <property type="entry name" value="SIGMA70FCT"/>
</dbReference>
<name>C4FM60_9AQUI</name>
<dbReference type="Gene3D" id="1.20.120.1810">
    <property type="match status" value="1"/>
</dbReference>
<comment type="similarity">
    <text evidence="5">Belongs to the sigma-70 factor family.</text>
</comment>
<organism evidence="8 9">
    <name type="scientific">Sulfurihydrogenibium yellowstonense SS-5</name>
    <dbReference type="NCBI Taxonomy" id="432331"/>
    <lineage>
        <taxon>Bacteria</taxon>
        <taxon>Pseudomonadati</taxon>
        <taxon>Aquificota</taxon>
        <taxon>Aquificia</taxon>
        <taxon>Aquificales</taxon>
        <taxon>Hydrogenothermaceae</taxon>
        <taxon>Sulfurihydrogenibium</taxon>
    </lineage>
</organism>